<dbReference type="RefSeq" id="WP_171834753.1">
    <property type="nucleotide sequence ID" value="NZ_CP053708.1"/>
</dbReference>
<proteinExistence type="predicted"/>
<gene>
    <name evidence="1" type="ORF">HN018_06700</name>
</gene>
<sequence length="127" mass="13317">MKEGDARPCARDVIAGVLDKQMLGAEPAGTPIEEADRVLAALAAAGLEPNGCVINSAIVMAWSEYGAGSLLRGEAIKDEFEDWPGMDQLLTAIDLAAPGWRRRSAPPAIAPAQASLFDRQSSRSASP</sequence>
<name>A0A6M8HN72_9PROT</name>
<protein>
    <submittedName>
        <fullName evidence="1">Uncharacterized protein</fullName>
    </submittedName>
</protein>
<dbReference type="KEGG" id="lck:HN018_06700"/>
<evidence type="ECO:0000313" key="1">
    <source>
        <dbReference type="EMBL" id="QKE89766.1"/>
    </source>
</evidence>
<dbReference type="Proteomes" id="UP000500767">
    <property type="component" value="Chromosome"/>
</dbReference>
<keyword evidence="2" id="KW-1185">Reference proteome</keyword>
<evidence type="ECO:0000313" key="2">
    <source>
        <dbReference type="Proteomes" id="UP000500767"/>
    </source>
</evidence>
<dbReference type="AlphaFoldDB" id="A0A6M8HN72"/>
<dbReference type="EMBL" id="CP053708">
    <property type="protein sequence ID" value="QKE89766.1"/>
    <property type="molecule type" value="Genomic_DNA"/>
</dbReference>
<reference evidence="1 2" key="1">
    <citation type="journal article" date="2014" name="World J. Microbiol. Biotechnol.">
        <title>Biodiversity and physiological characteristics of Antarctic and Arctic lichens-associated bacteria.</title>
        <authorList>
            <person name="Lee Y.M."/>
            <person name="Kim E.H."/>
            <person name="Lee H.K."/>
            <person name="Hong S.G."/>
        </authorList>
    </citation>
    <scope>NUCLEOTIDE SEQUENCE [LARGE SCALE GENOMIC DNA]</scope>
    <source>
        <strain evidence="1 2">PAMC 26569</strain>
    </source>
</reference>
<accession>A0A6M8HN72</accession>
<organism evidence="1 2">
    <name type="scientific">Lichenicola cladoniae</name>
    <dbReference type="NCBI Taxonomy" id="1484109"/>
    <lineage>
        <taxon>Bacteria</taxon>
        <taxon>Pseudomonadati</taxon>
        <taxon>Pseudomonadota</taxon>
        <taxon>Alphaproteobacteria</taxon>
        <taxon>Acetobacterales</taxon>
        <taxon>Acetobacteraceae</taxon>
        <taxon>Lichenicola</taxon>
    </lineage>
</organism>